<evidence type="ECO:0000313" key="8">
    <source>
        <dbReference type="EMBL" id="WML87084.1"/>
    </source>
</evidence>
<dbReference type="GO" id="GO:0017004">
    <property type="term" value="P:cytochrome complex assembly"/>
    <property type="evidence" value="ECO:0007669"/>
    <property type="project" value="UniProtKB-KW"/>
</dbReference>
<dbReference type="InterPro" id="IPR000866">
    <property type="entry name" value="AhpC/TSA"/>
</dbReference>
<dbReference type="AlphaFoldDB" id="A0AA51R1S0"/>
<evidence type="ECO:0000259" key="6">
    <source>
        <dbReference type="PROSITE" id="PS51352"/>
    </source>
</evidence>
<dbReference type="Proteomes" id="UP001223336">
    <property type="component" value="Unassembled WGS sequence"/>
</dbReference>
<evidence type="ECO:0000256" key="4">
    <source>
        <dbReference type="ARBA" id="ARBA00023284"/>
    </source>
</evidence>
<dbReference type="InterPro" id="IPR013766">
    <property type="entry name" value="Thioredoxin_domain"/>
</dbReference>
<evidence type="ECO:0000256" key="2">
    <source>
        <dbReference type="ARBA" id="ARBA00022748"/>
    </source>
</evidence>
<dbReference type="PROSITE" id="PS00194">
    <property type="entry name" value="THIOREDOXIN_1"/>
    <property type="match status" value="1"/>
</dbReference>
<dbReference type="PANTHER" id="PTHR42852">
    <property type="entry name" value="THIOL:DISULFIDE INTERCHANGE PROTEIN DSBE"/>
    <property type="match status" value="1"/>
</dbReference>
<protein>
    <submittedName>
        <fullName evidence="8">TlpA disulfide reductase family protein</fullName>
    </submittedName>
</protein>
<dbReference type="GO" id="GO:0016209">
    <property type="term" value="F:antioxidant activity"/>
    <property type="evidence" value="ECO:0007669"/>
    <property type="project" value="InterPro"/>
</dbReference>
<dbReference type="Gene3D" id="3.40.30.10">
    <property type="entry name" value="Glutaredoxin"/>
    <property type="match status" value="1"/>
</dbReference>
<dbReference type="Pfam" id="PF00578">
    <property type="entry name" value="AhpC-TSA"/>
    <property type="match status" value="1"/>
</dbReference>
<sequence length="177" mass="19394">MKRIKRALALVALFLVSATAVASETQKVQNFSFKDIDGKAHQFSEYRGKWVIVNYWATFCGPCVAEIPALNSVAKRFKDNAVVLGMEAGETPTDELKQFMDQKKIAYPVIPTQDSTMFALGLVYGVPTTFVVNPQGEIVDTHMGAITSAMLQNYLRADSNNPTTIAGDKEDCVSGFC</sequence>
<accession>A0AA51R1S0</accession>
<feature type="domain" description="Thioredoxin" evidence="6">
    <location>
        <begin position="22"/>
        <end position="160"/>
    </location>
</feature>
<keyword evidence="9" id="KW-1185">Reference proteome</keyword>
<evidence type="ECO:0000256" key="1">
    <source>
        <dbReference type="ARBA" id="ARBA00004196"/>
    </source>
</evidence>
<reference evidence="8 9" key="1">
    <citation type="submission" date="2023-08" db="EMBL/GenBank/DDBJ databases">
        <title>New molecular markers tilS and rpoB for phylogenetic and monitoring studies of the genus Thiothrix biodiversity.</title>
        <authorList>
            <person name="Ravin N.V."/>
            <person name="Smolyakov D."/>
            <person name="Markov N.D."/>
            <person name="Beletsky A.V."/>
            <person name="Mardanov A.V."/>
            <person name="Rudenko T.S."/>
            <person name="Grabovich M.Y."/>
        </authorList>
    </citation>
    <scope>NUCLEOTIDE SEQUENCE</scope>
    <source>
        <strain evidence="8">DNT52</strain>
        <strain evidence="7 9">H33</strain>
    </source>
</reference>
<dbReference type="RefSeq" id="WP_308135365.1">
    <property type="nucleotide sequence ID" value="NZ_CP133197.1"/>
</dbReference>
<dbReference type="EMBL" id="CP133217">
    <property type="protein sequence ID" value="WML87084.1"/>
    <property type="molecule type" value="Genomic_DNA"/>
</dbReference>
<dbReference type="InterPro" id="IPR036249">
    <property type="entry name" value="Thioredoxin-like_sf"/>
</dbReference>
<feature type="signal peptide" evidence="5">
    <location>
        <begin position="1"/>
        <end position="22"/>
    </location>
</feature>
<dbReference type="PANTHER" id="PTHR42852:SF6">
    <property type="entry name" value="THIOL:DISULFIDE INTERCHANGE PROTEIN DSBE"/>
    <property type="match status" value="1"/>
</dbReference>
<keyword evidence="5" id="KW-0732">Signal</keyword>
<dbReference type="SUPFAM" id="SSF52833">
    <property type="entry name" value="Thioredoxin-like"/>
    <property type="match status" value="1"/>
</dbReference>
<dbReference type="EMBL" id="JAVFKN010000018">
    <property type="protein sequence ID" value="MDQ5769500.1"/>
    <property type="molecule type" value="Genomic_DNA"/>
</dbReference>
<dbReference type="InterPro" id="IPR017937">
    <property type="entry name" value="Thioredoxin_CS"/>
</dbReference>
<evidence type="ECO:0000256" key="5">
    <source>
        <dbReference type="SAM" id="SignalP"/>
    </source>
</evidence>
<name>A0AA51R1S0_9GAMM</name>
<dbReference type="GO" id="GO:0015036">
    <property type="term" value="F:disulfide oxidoreductase activity"/>
    <property type="evidence" value="ECO:0007669"/>
    <property type="project" value="UniProtKB-ARBA"/>
</dbReference>
<keyword evidence="2" id="KW-0201">Cytochrome c-type biogenesis</keyword>
<gene>
    <name evidence="7" type="ORF">RCC75_13235</name>
    <name evidence="8" type="ORF">RCG00_01705</name>
</gene>
<proteinExistence type="predicted"/>
<evidence type="ECO:0000256" key="3">
    <source>
        <dbReference type="ARBA" id="ARBA00023157"/>
    </source>
</evidence>
<dbReference type="PROSITE" id="PS51352">
    <property type="entry name" value="THIOREDOXIN_2"/>
    <property type="match status" value="1"/>
</dbReference>
<keyword evidence="3" id="KW-1015">Disulfide bond</keyword>
<comment type="subcellular location">
    <subcellularLocation>
        <location evidence="1">Cell envelope</location>
    </subcellularLocation>
</comment>
<keyword evidence="4" id="KW-0676">Redox-active center</keyword>
<feature type="chain" id="PRO_5041258836" evidence="5">
    <location>
        <begin position="23"/>
        <end position="177"/>
    </location>
</feature>
<evidence type="ECO:0000313" key="9">
    <source>
        <dbReference type="Proteomes" id="UP001223336"/>
    </source>
</evidence>
<dbReference type="Proteomes" id="UP001229862">
    <property type="component" value="Chromosome"/>
</dbReference>
<dbReference type="CDD" id="cd02966">
    <property type="entry name" value="TlpA_like_family"/>
    <property type="match status" value="1"/>
</dbReference>
<dbReference type="GO" id="GO:0030313">
    <property type="term" value="C:cell envelope"/>
    <property type="evidence" value="ECO:0007669"/>
    <property type="project" value="UniProtKB-SubCell"/>
</dbReference>
<evidence type="ECO:0000313" key="7">
    <source>
        <dbReference type="EMBL" id="MDQ5769500.1"/>
    </source>
</evidence>
<organism evidence="8">
    <name type="scientific">Thiothrix subterranea</name>
    <dbReference type="NCBI Taxonomy" id="2735563"/>
    <lineage>
        <taxon>Bacteria</taxon>
        <taxon>Pseudomonadati</taxon>
        <taxon>Pseudomonadota</taxon>
        <taxon>Gammaproteobacteria</taxon>
        <taxon>Thiotrichales</taxon>
        <taxon>Thiotrichaceae</taxon>
        <taxon>Thiothrix</taxon>
    </lineage>
</organism>
<dbReference type="InterPro" id="IPR050553">
    <property type="entry name" value="Thioredoxin_ResA/DsbE_sf"/>
</dbReference>